<dbReference type="AlphaFoldDB" id="X0YNJ6"/>
<protein>
    <submittedName>
        <fullName evidence="1">Uncharacterized protein</fullName>
    </submittedName>
</protein>
<accession>X0YNJ6</accession>
<reference evidence="1" key="1">
    <citation type="journal article" date="2014" name="Front. Microbiol.">
        <title>High frequency of phylogenetically diverse reductive dehalogenase-homologous genes in deep subseafloor sedimentary metagenomes.</title>
        <authorList>
            <person name="Kawai M."/>
            <person name="Futagami T."/>
            <person name="Toyoda A."/>
            <person name="Takaki Y."/>
            <person name="Nishi S."/>
            <person name="Hori S."/>
            <person name="Arai W."/>
            <person name="Tsubouchi T."/>
            <person name="Morono Y."/>
            <person name="Uchiyama I."/>
            <person name="Ito T."/>
            <person name="Fujiyama A."/>
            <person name="Inagaki F."/>
            <person name="Takami H."/>
        </authorList>
    </citation>
    <scope>NUCLEOTIDE SEQUENCE</scope>
    <source>
        <strain evidence="1">Expedition CK06-06</strain>
    </source>
</reference>
<proteinExistence type="predicted"/>
<dbReference type="EMBL" id="BARS01040674">
    <property type="protein sequence ID" value="GAG38301.1"/>
    <property type="molecule type" value="Genomic_DNA"/>
</dbReference>
<evidence type="ECO:0000313" key="1">
    <source>
        <dbReference type="EMBL" id="GAG38301.1"/>
    </source>
</evidence>
<gene>
    <name evidence="1" type="ORF">S01H1_61968</name>
</gene>
<feature type="non-terminal residue" evidence="1">
    <location>
        <position position="1"/>
    </location>
</feature>
<name>X0YNJ6_9ZZZZ</name>
<sequence length="46" mass="5101">HGKLDKLPGSDPVYPLGHLEVLDMFPGVWFYIENRGAIVGVESLHP</sequence>
<organism evidence="1">
    <name type="scientific">marine sediment metagenome</name>
    <dbReference type="NCBI Taxonomy" id="412755"/>
    <lineage>
        <taxon>unclassified sequences</taxon>
        <taxon>metagenomes</taxon>
        <taxon>ecological metagenomes</taxon>
    </lineage>
</organism>
<comment type="caution">
    <text evidence="1">The sequence shown here is derived from an EMBL/GenBank/DDBJ whole genome shotgun (WGS) entry which is preliminary data.</text>
</comment>